<comment type="caution">
    <text evidence="2">The sequence shown here is derived from an EMBL/GenBank/DDBJ whole genome shotgun (WGS) entry which is preliminary data.</text>
</comment>
<protein>
    <submittedName>
        <fullName evidence="2">Uncharacterized protein</fullName>
    </submittedName>
</protein>
<accession>A0A1F5F705</accession>
<keyword evidence="1" id="KW-1133">Transmembrane helix</keyword>
<evidence type="ECO:0000256" key="1">
    <source>
        <dbReference type="SAM" id="Phobius"/>
    </source>
</evidence>
<proteinExistence type="predicted"/>
<keyword evidence="1" id="KW-0472">Membrane</keyword>
<gene>
    <name evidence="2" type="ORF">A2228_00860</name>
</gene>
<reference evidence="2 3" key="1">
    <citation type="journal article" date="2016" name="Nat. Commun.">
        <title>Thousands of microbial genomes shed light on interconnected biogeochemical processes in an aquifer system.</title>
        <authorList>
            <person name="Anantharaman K."/>
            <person name="Brown C.T."/>
            <person name="Hug L.A."/>
            <person name="Sharon I."/>
            <person name="Castelle C.J."/>
            <person name="Probst A.J."/>
            <person name="Thomas B.C."/>
            <person name="Singh A."/>
            <person name="Wilkins M.J."/>
            <person name="Karaoz U."/>
            <person name="Brodie E.L."/>
            <person name="Williams K.H."/>
            <person name="Hubbard S.S."/>
            <person name="Banfield J.F."/>
        </authorList>
    </citation>
    <scope>NUCLEOTIDE SEQUENCE [LARGE SCALE GENOMIC DNA]</scope>
</reference>
<feature type="transmembrane region" description="Helical" evidence="1">
    <location>
        <begin position="50"/>
        <end position="71"/>
    </location>
</feature>
<dbReference type="Proteomes" id="UP000176191">
    <property type="component" value="Unassembled WGS sequence"/>
</dbReference>
<dbReference type="AlphaFoldDB" id="A0A1F5F705"/>
<keyword evidence="1" id="KW-0812">Transmembrane</keyword>
<feature type="transmembrane region" description="Helical" evidence="1">
    <location>
        <begin position="26"/>
        <end position="44"/>
    </location>
</feature>
<dbReference type="EMBL" id="MFAK01000005">
    <property type="protein sequence ID" value="OGD75408.1"/>
    <property type="molecule type" value="Genomic_DNA"/>
</dbReference>
<evidence type="ECO:0000313" key="2">
    <source>
        <dbReference type="EMBL" id="OGD75408.1"/>
    </source>
</evidence>
<name>A0A1F5F705_9BACT</name>
<organism evidence="2 3">
    <name type="scientific">Candidatus Collierbacteria bacterium RIFOXYA2_FULL_46_10</name>
    <dbReference type="NCBI Taxonomy" id="1817726"/>
    <lineage>
        <taxon>Bacteria</taxon>
        <taxon>Candidatus Collieribacteriota</taxon>
    </lineage>
</organism>
<evidence type="ECO:0000313" key="3">
    <source>
        <dbReference type="Proteomes" id="UP000176191"/>
    </source>
</evidence>
<sequence length="79" mass="8618">MPSQQEIDQEFLALQKLWKKDRLVDFGLKAGLVIGVLGVLFAPTLEHKLLLGWISLGSAGVLTAPGAHEALKKIFPPKE</sequence>